<evidence type="ECO:0000256" key="1">
    <source>
        <dbReference type="SAM" id="SignalP"/>
    </source>
</evidence>
<evidence type="ECO:0000313" key="2">
    <source>
        <dbReference type="EMBL" id="SUE34293.1"/>
    </source>
</evidence>
<evidence type="ECO:0000313" key="3">
    <source>
        <dbReference type="Proteomes" id="UP000255233"/>
    </source>
</evidence>
<name>A0A379MRZ6_9BACT</name>
<organism evidence="2 3">
    <name type="scientific">Rikenella microfusus</name>
    <dbReference type="NCBI Taxonomy" id="28139"/>
    <lineage>
        <taxon>Bacteria</taxon>
        <taxon>Pseudomonadati</taxon>
        <taxon>Bacteroidota</taxon>
        <taxon>Bacteroidia</taxon>
        <taxon>Bacteroidales</taxon>
        <taxon>Rikenellaceae</taxon>
        <taxon>Rikenella</taxon>
    </lineage>
</organism>
<reference evidence="2 3" key="1">
    <citation type="submission" date="2018-06" db="EMBL/GenBank/DDBJ databases">
        <authorList>
            <consortium name="Pathogen Informatics"/>
            <person name="Doyle S."/>
        </authorList>
    </citation>
    <scope>NUCLEOTIDE SEQUENCE [LARGE SCALE GENOMIC DNA]</scope>
    <source>
        <strain evidence="2 3">NCTC11190</strain>
    </source>
</reference>
<dbReference type="AlphaFoldDB" id="A0A379MRZ6"/>
<proteinExistence type="predicted"/>
<dbReference type="OrthoDB" id="1004197at2"/>
<dbReference type="Proteomes" id="UP000255233">
    <property type="component" value="Unassembled WGS sequence"/>
</dbReference>
<feature type="chain" id="PRO_5017012825" description="SPOR domain-containing protein" evidence="1">
    <location>
        <begin position="24"/>
        <end position="523"/>
    </location>
</feature>
<sequence>MRNLSRIILASALLGTAVPSAEAQQARIAGLERDENYMQLLSRQSQLKAEEDSTVTLINNNRKLFESGTERSKLSEEIVRLEGELFEIRNRIGKITAQVAAIEQEYIIKHMDDPATGPEETEPSAAGARNLFANPFFTENLSGKDIALFSAVPSIEPEAAKINKRISNLYGQLTTVKRQYDAADDQDTIDSLLTRSGELKEQIEQVDALMERLWLETYDRKLDNYLVLLDKIGTIDRLRLEQLDQESRQVRRAESLAGEQLAPLAAIYPLQKKLTLDYEIALAQALGLRLAEDSLNTESKRLSAAAAAQAATYPDIPFAPRNLVTYGPIVKTEDAALRNYSTVDDIPVLHIPKKGIYYTVQLALYNTRPGNISAFKGMTPVMYQKLNNGQTRYVAGGFTSYAEAQAAVTQMTRAGFRASVVAFADGEATTAVKAKAQEAAARQAAENAHTNGYNVAIIPAALRLPTAMRETIAARAPGKTIVRSSSGSEVIYSVGAFATQAEAERLAEALRSQPNVKIKVVAL</sequence>
<keyword evidence="3" id="KW-1185">Reference proteome</keyword>
<feature type="signal peptide" evidence="1">
    <location>
        <begin position="1"/>
        <end position="23"/>
    </location>
</feature>
<keyword evidence="1" id="KW-0732">Signal</keyword>
<protein>
    <recommendedName>
        <fullName evidence="4">SPOR domain-containing protein</fullName>
    </recommendedName>
</protein>
<dbReference type="RefSeq" id="WP_027289989.1">
    <property type="nucleotide sequence ID" value="NZ_UGVL01000001.1"/>
</dbReference>
<dbReference type="EMBL" id="UGVL01000001">
    <property type="protein sequence ID" value="SUE34293.1"/>
    <property type="molecule type" value="Genomic_DNA"/>
</dbReference>
<dbReference type="STRING" id="880526.GCA_000427365_00045"/>
<accession>A0A379MRZ6</accession>
<evidence type="ECO:0008006" key="4">
    <source>
        <dbReference type="Google" id="ProtNLM"/>
    </source>
</evidence>
<gene>
    <name evidence="2" type="ORF">NCTC11190_01516</name>
</gene>